<feature type="transmembrane region" description="Helical" evidence="9">
    <location>
        <begin position="12"/>
        <end position="34"/>
    </location>
</feature>
<feature type="transmembrane region" description="Helical" evidence="9">
    <location>
        <begin position="149"/>
        <end position="170"/>
    </location>
</feature>
<evidence type="ECO:0000256" key="2">
    <source>
        <dbReference type="ARBA" id="ARBA00011557"/>
    </source>
</evidence>
<name>A0ABT1CYG6_9PROT</name>
<dbReference type="PANTHER" id="PTHR43744:SF8">
    <property type="entry name" value="SN-GLYCEROL-3-PHOSPHATE TRANSPORT SYSTEM PERMEASE PROTEIN UGPE"/>
    <property type="match status" value="1"/>
</dbReference>
<evidence type="ECO:0000256" key="4">
    <source>
        <dbReference type="ARBA" id="ARBA00022448"/>
    </source>
</evidence>
<accession>A0ABT1CYG6</accession>
<organism evidence="12 13">
    <name type="scientific">Siccirubricoccus soli</name>
    <dbReference type="NCBI Taxonomy" id="2899147"/>
    <lineage>
        <taxon>Bacteria</taxon>
        <taxon>Pseudomonadati</taxon>
        <taxon>Pseudomonadota</taxon>
        <taxon>Alphaproteobacteria</taxon>
        <taxon>Acetobacterales</taxon>
        <taxon>Roseomonadaceae</taxon>
        <taxon>Siccirubricoccus</taxon>
    </lineage>
</organism>
<evidence type="ECO:0000256" key="8">
    <source>
        <dbReference type="ARBA" id="ARBA00023136"/>
    </source>
</evidence>
<keyword evidence="4 9" id="KW-0813">Transport</keyword>
<dbReference type="EMBL" id="JAFIRR010000006">
    <property type="protein sequence ID" value="MCO6414708.1"/>
    <property type="molecule type" value="Genomic_DNA"/>
</dbReference>
<dbReference type="Gene3D" id="1.10.3720.10">
    <property type="entry name" value="MetI-like"/>
    <property type="match status" value="1"/>
</dbReference>
<dbReference type="CDD" id="cd06261">
    <property type="entry name" value="TM_PBP2"/>
    <property type="match status" value="1"/>
</dbReference>
<feature type="transmembrane region" description="Helical" evidence="9">
    <location>
        <begin position="251"/>
        <end position="275"/>
    </location>
</feature>
<feature type="transmembrane region" description="Helical" evidence="9">
    <location>
        <begin position="85"/>
        <end position="109"/>
    </location>
</feature>
<keyword evidence="13" id="KW-1185">Reference proteome</keyword>
<evidence type="ECO:0000256" key="1">
    <source>
        <dbReference type="ARBA" id="ARBA00004651"/>
    </source>
</evidence>
<keyword evidence="8 9" id="KW-0472">Membrane</keyword>
<evidence type="ECO:0000259" key="11">
    <source>
        <dbReference type="PROSITE" id="PS50928"/>
    </source>
</evidence>
<evidence type="ECO:0000256" key="3">
    <source>
        <dbReference type="ARBA" id="ARBA00020515"/>
    </source>
</evidence>
<comment type="caution">
    <text evidence="12">The sequence shown here is derived from an EMBL/GenBank/DDBJ whole genome shotgun (WGS) entry which is preliminary data.</text>
</comment>
<dbReference type="InterPro" id="IPR000515">
    <property type="entry name" value="MetI-like"/>
</dbReference>
<evidence type="ECO:0000256" key="6">
    <source>
        <dbReference type="ARBA" id="ARBA00022692"/>
    </source>
</evidence>
<evidence type="ECO:0000256" key="7">
    <source>
        <dbReference type="ARBA" id="ARBA00022989"/>
    </source>
</evidence>
<evidence type="ECO:0000256" key="10">
    <source>
        <dbReference type="RuleBase" id="RU363056"/>
    </source>
</evidence>
<dbReference type="RefSeq" id="WP_252951298.1">
    <property type="nucleotide sequence ID" value="NZ_JAFIRR010000006.1"/>
</dbReference>
<evidence type="ECO:0000256" key="5">
    <source>
        <dbReference type="ARBA" id="ARBA00022475"/>
    </source>
</evidence>
<keyword evidence="6 9" id="KW-0812">Transmembrane</keyword>
<keyword evidence="7 9" id="KW-1133">Transmembrane helix</keyword>
<sequence>MSTTDPLAPRAPWLTHAILIAGVILFAFPIWIVLVGSTHDAATIGRGEVPLLPGGHGLENYLTALGRGSSSLAGLGVGPMLFNSLVMALSVAVGKIVISFASAYAVVFFRFPGRMLAFWAIFITLMLPVEVRIFPTFKVVSDLGLVNTYAGLIIPLIASATATLLFRQFFMTIPDEFVEAAKMDGAGPLRFLWDVVVPLSRTNMAALFVILFVYGWNQYLWPLLVTTSADVETVVIGMVKMIGSEANTEWNIVMATCVLSLLPPVAVVLLMQRWFVRGLTETEK</sequence>
<keyword evidence="5 10" id="KW-1003">Cell membrane</keyword>
<comment type="subunit">
    <text evidence="2 10">The complex is composed of two ATP-binding proteins (UgpC), two transmembrane proteins (UgpA and UgpE) and a solute-binding protein (UgpB).</text>
</comment>
<dbReference type="SUPFAM" id="SSF161098">
    <property type="entry name" value="MetI-like"/>
    <property type="match status" value="1"/>
</dbReference>
<proteinExistence type="inferred from homology"/>
<comment type="similarity">
    <text evidence="9">Belongs to the binding-protein-dependent transport system permease family.</text>
</comment>
<evidence type="ECO:0000256" key="9">
    <source>
        <dbReference type="RuleBase" id="RU363032"/>
    </source>
</evidence>
<dbReference type="PANTHER" id="PTHR43744">
    <property type="entry name" value="ABC TRANSPORTER PERMEASE PROTEIN MG189-RELATED-RELATED"/>
    <property type="match status" value="1"/>
</dbReference>
<feature type="transmembrane region" description="Helical" evidence="9">
    <location>
        <begin position="116"/>
        <end position="137"/>
    </location>
</feature>
<keyword evidence="10" id="KW-0997">Cell inner membrane</keyword>
<dbReference type="InterPro" id="IPR035906">
    <property type="entry name" value="MetI-like_sf"/>
</dbReference>
<evidence type="ECO:0000313" key="13">
    <source>
        <dbReference type="Proteomes" id="UP001523392"/>
    </source>
</evidence>
<comment type="subcellular location">
    <subcellularLocation>
        <location evidence="10">Cell inner membrane</location>
        <topology evidence="10">Multi-pass membrane protein</topology>
    </subcellularLocation>
    <subcellularLocation>
        <location evidence="1 9">Cell membrane</location>
        <topology evidence="1 9">Multi-pass membrane protein</topology>
    </subcellularLocation>
</comment>
<reference evidence="12 13" key="1">
    <citation type="submission" date="2021-12" db="EMBL/GenBank/DDBJ databases">
        <title>Siccirubricoccus leaddurans sp. nov., a high concentration Zn2+ tolerance bacterium.</title>
        <authorList>
            <person name="Cao Y."/>
        </authorList>
    </citation>
    <scope>NUCLEOTIDE SEQUENCE [LARGE SCALE GENOMIC DNA]</scope>
    <source>
        <strain evidence="12 13">KC 17139</strain>
    </source>
</reference>
<comment type="caution">
    <text evidence="10">Lacks conserved residue(s) required for the propagation of feature annotation.</text>
</comment>
<evidence type="ECO:0000313" key="12">
    <source>
        <dbReference type="EMBL" id="MCO6414708.1"/>
    </source>
</evidence>
<dbReference type="NCBIfam" id="NF008210">
    <property type="entry name" value="PRK10973.1"/>
    <property type="match status" value="1"/>
</dbReference>
<dbReference type="PROSITE" id="PS50928">
    <property type="entry name" value="ABC_TM1"/>
    <property type="match status" value="1"/>
</dbReference>
<protein>
    <recommendedName>
        <fullName evidence="3 10">sn-glycerol-3-phosphate transport system permease protein UgpE</fullName>
    </recommendedName>
</protein>
<feature type="domain" description="ABC transmembrane type-1" evidence="11">
    <location>
        <begin position="81"/>
        <end position="271"/>
    </location>
</feature>
<dbReference type="Proteomes" id="UP001523392">
    <property type="component" value="Unassembled WGS sequence"/>
</dbReference>
<dbReference type="Pfam" id="PF00528">
    <property type="entry name" value="BPD_transp_1"/>
    <property type="match status" value="1"/>
</dbReference>
<gene>
    <name evidence="10 12" type="primary">ugpE</name>
    <name evidence="12" type="ORF">JYK14_00745</name>
</gene>
<comment type="function">
    <text evidence="10">Part of the ABC transporter complex UgpBAEC involved in sn-glycerol-3-phosphate (G3P) import. Probably responsible for the translocation of the substrate across the membrane.</text>
</comment>